<feature type="region of interest" description="Disordered" evidence="1">
    <location>
        <begin position="1363"/>
        <end position="1386"/>
    </location>
</feature>
<sequence length="1551" mass="174541">MSEREAAQKAYQDLQKSKNPSAFDTMGAFNTYYAGWNVNSSMALPLDMGKSTPPKSRAEAVASYNTKTPNTPKEEPGFWGKVFIGLEKAYNFTTQTVSFGLTLPEKNNPIYKDDFSFNNIKEAWDKSYDISAGRSIQRAFWGKPVDEIENVFSGIAKTISFGKLSGADKFLQDHILYAANDFNIFDKQQREKAFREQLVGRYTSFGTDVVSRFVLDPTIVGGKIVKGYKAINYSVKGVKELNAILAGEKTGFRASKVKATFNDFITKTDDMDATDLFRVKAIRESANPASFADILADANKIEDVALRHSTKADIVKMAMGDADAGTRLMASSRDIAVKIGNLQDEVTAAKFFGAGLDKASGQLTMDLVNKGPDLEKAVENAALYEDELRQLHMKLSAEAILDPTRIPEFNKASMLRQAFAGSQKFIDLRAGAAGAPVRVLTGFFYKRPRGWIDFTDNQSVQTVDNMLSRVRGIAGRQEEAYATQINIAKNRLNTQTLTPEEVKLLKKEIKSLEDDLGKARFTVERKQQLFNEYTAATNAAERANAFQKIEQELFNTVAKQFGFDESDVRAAWGLFAGGRSKAHNIIRERAYTGATKTLDDGRVVPVGAKTTPVLGSEDLKYIIPLPLNETQLVKQLPVLDIDTMYNALNRLSRARRSEKVGVYYKTRAGAVDLVDGLDSLIKFEVLARIGYPVRNVSEGFLRIITTTGPLALVAGLRESTRKMFNNRFKDASLEDMYQWSDDAKLQAHRDELDAMRDLADDPDLIDAQIADIDNMLAGKTEVKDKFGLGLRTIDGITYQDALGAGPEQAEFIRKKFIAESARIVDDHLSNTRNKLNNVFETTGDFVVIRGDDPNWAQAYERVVNRQVRNSKITQILLQNKPREQVINEAEYFLLKTDEGRKIMRVLAMGRDARAIAEANMDNIDELFPSWASSLKEIAKTRKITYDDIKKTFGTDTLNYPAVNAAQVGAANGTHQAIRYASGIRDKFYKYFGEIPETNLVRQPLFVDFYRKRMEALVRNAIDTYPGDTIPPDYIRKLESNARQWARAELRRTVYDTSERIDAAYTMRYAFPFFGAFGDVAEKWSRIVVNDPTVFRKMDIVYNSPDRLGITEERDGKTYINIPGEWVKRMSFGKVERPMAIPKTSLDLLFQGNQWWNPGAGWFVQIGTSFFIKAVPDAERLALVKEILPYGPTGTTPGEFTKDLLVQNSGAKRIWSLFDNNDATRRNLTVLIAMEENHKYDNGLRETTPTAKEIDTKVKQILALEAAAKLTLPFATNTRSPYQFYIDEWHRLREEDPENASQKFYDTYGEEYFIFSTSLSKNNTGIAATIEAEKRSRELSDLIAKNPEYGWFIVGDANSGEFSPSVYQSQRGTPVAPGSTKKFRESQDPYDAIASTQAEKGWITYNKGMDILEAERIGRGLPSLNVKAAEDLAERKRQFIDELSQENPEWAEIRGKIDTQKVYNFLKFAEEIISDPRVSGRADLQGMSDYLEGRDYVRSILATRGSKSINAVENQDIKEMWDAFTGGLLDEYISFSRVYNRILENDDLTKGL</sequence>
<gene>
    <name evidence="2" type="ORF">UFOVP744_19</name>
</gene>
<organism evidence="2">
    <name type="scientific">uncultured Caudovirales phage</name>
    <dbReference type="NCBI Taxonomy" id="2100421"/>
    <lineage>
        <taxon>Viruses</taxon>
        <taxon>Duplodnaviria</taxon>
        <taxon>Heunggongvirae</taxon>
        <taxon>Uroviricota</taxon>
        <taxon>Caudoviricetes</taxon>
        <taxon>Peduoviridae</taxon>
        <taxon>Maltschvirus</taxon>
        <taxon>Maltschvirus maltsch</taxon>
    </lineage>
</organism>
<name>A0A6J7X282_9CAUD</name>
<reference evidence="2" key="1">
    <citation type="submission" date="2020-05" db="EMBL/GenBank/DDBJ databases">
        <authorList>
            <person name="Chiriac C."/>
            <person name="Salcher M."/>
            <person name="Ghai R."/>
            <person name="Kavagutti S V."/>
        </authorList>
    </citation>
    <scope>NUCLEOTIDE SEQUENCE</scope>
</reference>
<evidence type="ECO:0000256" key="1">
    <source>
        <dbReference type="SAM" id="MobiDB-lite"/>
    </source>
</evidence>
<accession>A0A6J7X282</accession>
<protein>
    <submittedName>
        <fullName evidence="2">Uncharacterized protein</fullName>
    </submittedName>
</protein>
<evidence type="ECO:0000313" key="2">
    <source>
        <dbReference type="EMBL" id="CAB5224832.1"/>
    </source>
</evidence>
<dbReference type="EMBL" id="LR798338">
    <property type="protein sequence ID" value="CAB5224832.1"/>
    <property type="molecule type" value="Genomic_DNA"/>
</dbReference>
<proteinExistence type="predicted"/>